<dbReference type="RefSeq" id="WP_375558365.1">
    <property type="nucleotide sequence ID" value="NZ_JBBVGT010000003.1"/>
</dbReference>
<gene>
    <name evidence="2" type="ORF">WKR92_13460</name>
</gene>
<evidence type="ECO:0000313" key="2">
    <source>
        <dbReference type="EMBL" id="MFB5946836.1"/>
    </source>
</evidence>
<dbReference type="InterPro" id="IPR013783">
    <property type="entry name" value="Ig-like_fold"/>
</dbReference>
<evidence type="ECO:0000259" key="1">
    <source>
        <dbReference type="Pfam" id="PF16400"/>
    </source>
</evidence>
<dbReference type="InterPro" id="IPR013431">
    <property type="entry name" value="Delta_60_rpt"/>
</dbReference>
<comment type="caution">
    <text evidence="2">The sequence shown here is derived from an EMBL/GenBank/DDBJ whole genome shotgun (WGS) entry which is preliminary data.</text>
</comment>
<name>A0ABV5CH69_9SPHI</name>
<evidence type="ECO:0000313" key="3">
    <source>
        <dbReference type="Proteomes" id="UP001580928"/>
    </source>
</evidence>
<dbReference type="Gene3D" id="2.60.40.10">
    <property type="entry name" value="Immunoglobulins"/>
    <property type="match status" value="1"/>
</dbReference>
<dbReference type="Proteomes" id="UP001580928">
    <property type="component" value="Unassembled WGS sequence"/>
</dbReference>
<feature type="domain" description="DUF5008" evidence="1">
    <location>
        <begin position="31"/>
        <end position="120"/>
    </location>
</feature>
<dbReference type="Gene3D" id="2.80.10.50">
    <property type="match status" value="3"/>
</dbReference>
<dbReference type="PROSITE" id="PS51257">
    <property type="entry name" value="PROKAR_LIPOPROTEIN"/>
    <property type="match status" value="1"/>
</dbReference>
<dbReference type="InterPro" id="IPR032175">
    <property type="entry name" value="DUF5008"/>
</dbReference>
<keyword evidence="3" id="KW-1185">Reference proteome</keyword>
<organism evidence="2 3">
    <name type="scientific">Albibacterium profundi</name>
    <dbReference type="NCBI Taxonomy" id="3134906"/>
    <lineage>
        <taxon>Bacteria</taxon>
        <taxon>Pseudomonadati</taxon>
        <taxon>Bacteroidota</taxon>
        <taxon>Sphingobacteriia</taxon>
        <taxon>Sphingobacteriales</taxon>
        <taxon>Sphingobacteriaceae</taxon>
        <taxon>Albibacterium</taxon>
    </lineage>
</organism>
<proteinExistence type="predicted"/>
<reference evidence="2 3" key="1">
    <citation type="submission" date="2024-04" db="EMBL/GenBank/DDBJ databases">
        <title>Albibacterium profundi sp. nov., isolated from sediment of the Challenger Deep of Mariana Trench.</title>
        <authorList>
            <person name="Wang Y."/>
        </authorList>
    </citation>
    <scope>NUCLEOTIDE SEQUENCE [LARGE SCALE GENOMIC DNA]</scope>
    <source>
        <strain evidence="2 3">RHL897</strain>
    </source>
</reference>
<protein>
    <submittedName>
        <fullName evidence="2">DUF5008 domain-containing protein</fullName>
    </submittedName>
</protein>
<sequence length="540" mass="59068">MKILKTLFKLTIVMVLPLMVVSCREKEQEFSEPYGEGKAPLGIKIDASQTPVPESGLPGTEVTFKVTGLVPYQDEMIFRISGEEAEVLSVTDSEVKVKVPDYASTGVVSISVGEVVVFGPRFTVTGLIKLDPTFQATRGANGTVAHILNTDDGKQILVGGFTNYDNKGIIRPINRIVRIFPDGTYDASLRTGKGANGFLNSVVQYNNKFYIAGAFGGYGQRGDNISNITMLNNNGSIDTMGVEPYRRPDQTDTTKYYPTFNGGFNSSVDKMYLQDGKLLVTGNFRYYVTRTYDQPNRLEVRDTVILDSTQVRQIARLNPDGTLDKTYRFNEGTNSSPDAGNGSINTYLHTEGELKDKLLVFGSFSTFDGANKRYVTRLNADGTIDETFNAGGEGPDYHVGSGSYNPETGKYLLTGSFRTYNGVASEQIVLLNADGTVDESFKPKLITGGYIQQARQLSDGKIVVSGYFKSYGGVYRDGFMILESNGDLAPGYNATGAFSGSLWDIIETESEDGKRALLLIGSFWQFDGLPANNIIRVTIE</sequence>
<dbReference type="Pfam" id="PF17164">
    <property type="entry name" value="DUF5122"/>
    <property type="match status" value="4"/>
</dbReference>
<dbReference type="Pfam" id="PF16400">
    <property type="entry name" value="DUF5008"/>
    <property type="match status" value="1"/>
</dbReference>
<dbReference type="EMBL" id="JBBVGT010000003">
    <property type="protein sequence ID" value="MFB5946836.1"/>
    <property type="molecule type" value="Genomic_DNA"/>
</dbReference>
<accession>A0ABV5CH69</accession>